<accession>A0A8S5VBL2</accession>
<name>A0A8S5VBL2_9CAUD</name>
<reference evidence="1" key="1">
    <citation type="journal article" date="2021" name="Proc. Natl. Acad. Sci. U.S.A.">
        <title>A Catalog of Tens of Thousands of Viruses from Human Metagenomes Reveals Hidden Associations with Chronic Diseases.</title>
        <authorList>
            <person name="Tisza M.J."/>
            <person name="Buck C.B."/>
        </authorList>
    </citation>
    <scope>NUCLEOTIDE SEQUENCE</scope>
    <source>
        <strain evidence="1">CtbEa13</strain>
    </source>
</reference>
<proteinExistence type="predicted"/>
<organism evidence="1">
    <name type="scientific">Myoviridae sp. ctbEa13</name>
    <dbReference type="NCBI Taxonomy" id="2825136"/>
    <lineage>
        <taxon>Viruses</taxon>
        <taxon>Duplodnaviria</taxon>
        <taxon>Heunggongvirae</taxon>
        <taxon>Uroviricota</taxon>
        <taxon>Caudoviricetes</taxon>
    </lineage>
</organism>
<sequence length="228" mass="25511">MYDGSDANGTLLTTINENPSVGEVGTFSIKSGSLYIQARSYIGAVGAWYRVDVNNETGDTIASTTKTEVVPISSNVVIEFVEQYCLTGDTLITLADGSSKRIDQLTLADKVLSYNPETLQLEPDEITYTDSTEHKTHTEYKIYTFADGTTVKTVHRHRFYNVERQAMVYLDEWKLGEHAVNIHGETIALANEITCKTEIQHYTIFTKNQNYFANGLLSGNRYTKPLTL</sequence>
<evidence type="ECO:0000313" key="1">
    <source>
        <dbReference type="EMBL" id="DAG03995.1"/>
    </source>
</evidence>
<dbReference type="InterPro" id="IPR036844">
    <property type="entry name" value="Hint_dom_sf"/>
</dbReference>
<dbReference type="PROSITE" id="PS50817">
    <property type="entry name" value="INTEIN_N_TER"/>
    <property type="match status" value="1"/>
</dbReference>
<dbReference type="CDD" id="cd00081">
    <property type="entry name" value="Hint"/>
    <property type="match status" value="1"/>
</dbReference>
<dbReference type="Gene3D" id="2.170.16.10">
    <property type="entry name" value="Hedgehog/Intein (Hint) domain"/>
    <property type="match status" value="1"/>
</dbReference>
<protein>
    <submittedName>
        <fullName evidence="1">Hint (Hedgehog/Intein) domain N-terminal region</fullName>
    </submittedName>
</protein>
<dbReference type="InterPro" id="IPR006141">
    <property type="entry name" value="Intein_N"/>
</dbReference>
<dbReference type="GO" id="GO:0016539">
    <property type="term" value="P:intein-mediated protein splicing"/>
    <property type="evidence" value="ECO:0007669"/>
    <property type="project" value="InterPro"/>
</dbReference>
<dbReference type="SUPFAM" id="SSF51294">
    <property type="entry name" value="Hedgehog/intein (Hint) domain"/>
    <property type="match status" value="1"/>
</dbReference>
<dbReference type="EMBL" id="BK016237">
    <property type="protein sequence ID" value="DAG03995.1"/>
    <property type="molecule type" value="Genomic_DNA"/>
</dbReference>